<accession>A0ABS8TIR1</accession>
<dbReference type="Proteomes" id="UP000823775">
    <property type="component" value="Unassembled WGS sequence"/>
</dbReference>
<dbReference type="EMBL" id="JACEIK010001679">
    <property type="protein sequence ID" value="MCD7471412.1"/>
    <property type="molecule type" value="Genomic_DNA"/>
</dbReference>
<name>A0ABS8TIR1_DATST</name>
<keyword evidence="2" id="KW-1185">Reference proteome</keyword>
<gene>
    <name evidence="1" type="ORF">HAX54_011831</name>
</gene>
<evidence type="ECO:0000313" key="2">
    <source>
        <dbReference type="Proteomes" id="UP000823775"/>
    </source>
</evidence>
<evidence type="ECO:0000313" key="1">
    <source>
        <dbReference type="EMBL" id="MCD7471412.1"/>
    </source>
</evidence>
<comment type="caution">
    <text evidence="1">The sequence shown here is derived from an EMBL/GenBank/DDBJ whole genome shotgun (WGS) entry which is preliminary data.</text>
</comment>
<organism evidence="1 2">
    <name type="scientific">Datura stramonium</name>
    <name type="common">Jimsonweed</name>
    <name type="synonym">Common thornapple</name>
    <dbReference type="NCBI Taxonomy" id="4076"/>
    <lineage>
        <taxon>Eukaryota</taxon>
        <taxon>Viridiplantae</taxon>
        <taxon>Streptophyta</taxon>
        <taxon>Embryophyta</taxon>
        <taxon>Tracheophyta</taxon>
        <taxon>Spermatophyta</taxon>
        <taxon>Magnoliopsida</taxon>
        <taxon>eudicotyledons</taxon>
        <taxon>Gunneridae</taxon>
        <taxon>Pentapetalae</taxon>
        <taxon>asterids</taxon>
        <taxon>lamiids</taxon>
        <taxon>Solanales</taxon>
        <taxon>Solanaceae</taxon>
        <taxon>Solanoideae</taxon>
        <taxon>Datureae</taxon>
        <taxon>Datura</taxon>
    </lineage>
</organism>
<feature type="non-terminal residue" evidence="1">
    <location>
        <position position="57"/>
    </location>
</feature>
<protein>
    <submittedName>
        <fullName evidence="1">Uncharacterized protein</fullName>
    </submittedName>
</protein>
<proteinExistence type="predicted"/>
<reference evidence="1 2" key="1">
    <citation type="journal article" date="2021" name="BMC Genomics">
        <title>Datura genome reveals duplications of psychoactive alkaloid biosynthetic genes and high mutation rate following tissue culture.</title>
        <authorList>
            <person name="Rajewski A."/>
            <person name="Carter-House D."/>
            <person name="Stajich J."/>
            <person name="Litt A."/>
        </authorList>
    </citation>
    <scope>NUCLEOTIDE SEQUENCE [LARGE SCALE GENOMIC DNA]</scope>
    <source>
        <strain evidence="1">AR-01</strain>
    </source>
</reference>
<sequence length="57" mass="6328">MENLGAEITSSGFEARDQKEVLRKDLNMEEFEAEMTSLGFGGLNDQLKNAILKLVVP</sequence>